<dbReference type="GeneID" id="17279898"/>
<evidence type="ECO:0008006" key="4">
    <source>
        <dbReference type="Google" id="ProtNLM"/>
    </source>
</evidence>
<feature type="compositionally biased region" description="Pro residues" evidence="1">
    <location>
        <begin position="59"/>
        <end position="69"/>
    </location>
</feature>
<evidence type="ECO:0000256" key="1">
    <source>
        <dbReference type="SAM" id="MobiDB-lite"/>
    </source>
</evidence>
<dbReference type="Gene3D" id="1.20.120.1910">
    <property type="entry name" value="Cysteine-tRNA ligase, C-terminal anti-codon recognition domain"/>
    <property type="match status" value="1"/>
</dbReference>
<name>A0A0D3KFU3_EMIH1</name>
<dbReference type="KEGG" id="ehx:EMIHUDRAFT_363373"/>
<dbReference type="GO" id="GO:0005524">
    <property type="term" value="F:ATP binding"/>
    <property type="evidence" value="ECO:0007669"/>
    <property type="project" value="InterPro"/>
</dbReference>
<dbReference type="PaxDb" id="2903-EOD34628"/>
<reference evidence="2" key="2">
    <citation type="submission" date="2024-10" db="UniProtKB">
        <authorList>
            <consortium name="EnsemblProtists"/>
        </authorList>
    </citation>
    <scope>IDENTIFICATION</scope>
</reference>
<accession>A0A0D3KFU3</accession>
<dbReference type="GO" id="GO:0006418">
    <property type="term" value="P:tRNA aminoacylation for protein translation"/>
    <property type="evidence" value="ECO:0007669"/>
    <property type="project" value="InterPro"/>
</dbReference>
<sequence>MRQHKTPSAKTVLQRCVSKAVEQRLDAWVAAKRRRDWSTADAIRDELQQEGVSCEEAPARPPSPSSEPR</sequence>
<dbReference type="HOGENOM" id="CLU_2781236_0_0_1"/>
<organism evidence="2 3">
    <name type="scientific">Emiliania huxleyi (strain CCMP1516)</name>
    <dbReference type="NCBI Taxonomy" id="280463"/>
    <lineage>
        <taxon>Eukaryota</taxon>
        <taxon>Haptista</taxon>
        <taxon>Haptophyta</taxon>
        <taxon>Prymnesiophyceae</taxon>
        <taxon>Isochrysidales</taxon>
        <taxon>Noelaerhabdaceae</taxon>
        <taxon>Emiliania</taxon>
    </lineage>
</organism>
<reference evidence="3" key="1">
    <citation type="journal article" date="2013" name="Nature">
        <title>Pan genome of the phytoplankton Emiliania underpins its global distribution.</title>
        <authorList>
            <person name="Read B.A."/>
            <person name="Kegel J."/>
            <person name="Klute M.J."/>
            <person name="Kuo A."/>
            <person name="Lefebvre S.C."/>
            <person name="Maumus F."/>
            <person name="Mayer C."/>
            <person name="Miller J."/>
            <person name="Monier A."/>
            <person name="Salamov A."/>
            <person name="Young J."/>
            <person name="Aguilar M."/>
            <person name="Claverie J.M."/>
            <person name="Frickenhaus S."/>
            <person name="Gonzalez K."/>
            <person name="Herman E.K."/>
            <person name="Lin Y.C."/>
            <person name="Napier J."/>
            <person name="Ogata H."/>
            <person name="Sarno A.F."/>
            <person name="Shmutz J."/>
            <person name="Schroeder D."/>
            <person name="de Vargas C."/>
            <person name="Verret F."/>
            <person name="von Dassow P."/>
            <person name="Valentin K."/>
            <person name="Van de Peer Y."/>
            <person name="Wheeler G."/>
            <person name="Dacks J.B."/>
            <person name="Delwiche C.F."/>
            <person name="Dyhrman S.T."/>
            <person name="Glockner G."/>
            <person name="John U."/>
            <person name="Richards T."/>
            <person name="Worden A.Z."/>
            <person name="Zhang X."/>
            <person name="Grigoriev I.V."/>
            <person name="Allen A.E."/>
            <person name="Bidle K."/>
            <person name="Borodovsky M."/>
            <person name="Bowler C."/>
            <person name="Brownlee C."/>
            <person name="Cock J.M."/>
            <person name="Elias M."/>
            <person name="Gladyshev V.N."/>
            <person name="Groth M."/>
            <person name="Guda C."/>
            <person name="Hadaegh A."/>
            <person name="Iglesias-Rodriguez M.D."/>
            <person name="Jenkins J."/>
            <person name="Jones B.M."/>
            <person name="Lawson T."/>
            <person name="Leese F."/>
            <person name="Lindquist E."/>
            <person name="Lobanov A."/>
            <person name="Lomsadze A."/>
            <person name="Malik S.B."/>
            <person name="Marsh M.E."/>
            <person name="Mackinder L."/>
            <person name="Mock T."/>
            <person name="Mueller-Roeber B."/>
            <person name="Pagarete A."/>
            <person name="Parker M."/>
            <person name="Probert I."/>
            <person name="Quesneville H."/>
            <person name="Raines C."/>
            <person name="Rensing S.A."/>
            <person name="Riano-Pachon D.M."/>
            <person name="Richier S."/>
            <person name="Rokitta S."/>
            <person name="Shiraiwa Y."/>
            <person name="Soanes D.M."/>
            <person name="van der Giezen M."/>
            <person name="Wahlund T.M."/>
            <person name="Williams B."/>
            <person name="Wilson W."/>
            <person name="Wolfe G."/>
            <person name="Wurch L.L."/>
        </authorList>
    </citation>
    <scope>NUCLEOTIDE SEQUENCE</scope>
</reference>
<dbReference type="EnsemblProtists" id="EOD34628">
    <property type="protein sequence ID" value="EOD34628"/>
    <property type="gene ID" value="EMIHUDRAFT_363373"/>
</dbReference>
<dbReference type="InterPro" id="IPR009080">
    <property type="entry name" value="tRNAsynth_Ia_anticodon-bd"/>
</dbReference>
<dbReference type="RefSeq" id="XP_005787057.1">
    <property type="nucleotide sequence ID" value="XM_005787000.1"/>
</dbReference>
<proteinExistence type="predicted"/>
<protein>
    <recommendedName>
        <fullName evidence="4">CopG family transcriptional regulator</fullName>
    </recommendedName>
</protein>
<dbReference type="AlphaFoldDB" id="A0A0D3KFU3"/>
<evidence type="ECO:0000313" key="2">
    <source>
        <dbReference type="EnsemblProtists" id="EOD34628"/>
    </source>
</evidence>
<evidence type="ECO:0000313" key="3">
    <source>
        <dbReference type="Proteomes" id="UP000013827"/>
    </source>
</evidence>
<feature type="region of interest" description="Disordered" evidence="1">
    <location>
        <begin position="48"/>
        <end position="69"/>
    </location>
</feature>
<dbReference type="SUPFAM" id="SSF47323">
    <property type="entry name" value="Anticodon-binding domain of a subclass of class I aminoacyl-tRNA synthetases"/>
    <property type="match status" value="1"/>
</dbReference>
<keyword evidence="3" id="KW-1185">Reference proteome</keyword>
<dbReference type="Proteomes" id="UP000013827">
    <property type="component" value="Unassembled WGS sequence"/>
</dbReference>
<dbReference type="GO" id="GO:0004812">
    <property type="term" value="F:aminoacyl-tRNA ligase activity"/>
    <property type="evidence" value="ECO:0007669"/>
    <property type="project" value="InterPro"/>
</dbReference>